<dbReference type="SUPFAM" id="SSF69349">
    <property type="entry name" value="Phage fibre proteins"/>
    <property type="match status" value="1"/>
</dbReference>
<evidence type="ECO:0000313" key="2">
    <source>
        <dbReference type="EMBL" id="AIA87301.1"/>
    </source>
</evidence>
<dbReference type="InterPro" id="IPR041352">
    <property type="entry name" value="Mtd_N"/>
</dbReference>
<accession>A0A060C3I1</accession>
<dbReference type="EMBL" id="KF120033">
    <property type="protein sequence ID" value="AIA87301.1"/>
    <property type="molecule type" value="Genomic_DNA"/>
</dbReference>
<feature type="domain" description="Major tropism determinant N-terminal" evidence="1">
    <location>
        <begin position="14"/>
        <end position="50"/>
    </location>
</feature>
<reference evidence="2" key="1">
    <citation type="journal article" date="2013" name="Environ. Microbiol.">
        <title>Seasonally variable intestinal metagenomes of the red palm weevil (Rhynchophorus ferrugineus).</title>
        <authorList>
            <person name="Jia S."/>
            <person name="Zhang X."/>
            <person name="Zhang G."/>
            <person name="Yin A."/>
            <person name="Zhang S."/>
            <person name="Li F."/>
            <person name="Wang L."/>
            <person name="Zhao D."/>
            <person name="Yun Q."/>
            <person name="Tala"/>
            <person name="Wang J."/>
            <person name="Sun G."/>
            <person name="Baabdullah M."/>
            <person name="Yu X."/>
            <person name="Hu S."/>
            <person name="Al-Mssallem I.S."/>
            <person name="Yu J."/>
        </authorList>
    </citation>
    <scope>NUCLEOTIDE SEQUENCE</scope>
</reference>
<feature type="non-terminal residue" evidence="2">
    <location>
        <position position="75"/>
    </location>
</feature>
<proteinExistence type="predicted"/>
<dbReference type="AlphaFoldDB" id="A0A060C3I1"/>
<name>A0A060C3I1_9STRE</name>
<dbReference type="Pfam" id="PF18454">
    <property type="entry name" value="Mtd_N"/>
    <property type="match status" value="1"/>
</dbReference>
<evidence type="ECO:0000259" key="1">
    <source>
        <dbReference type="Pfam" id="PF18454"/>
    </source>
</evidence>
<organism evidence="2">
    <name type="scientific">uncultured Streptococcus sp</name>
    <dbReference type="NCBI Taxonomy" id="83427"/>
    <lineage>
        <taxon>Bacteria</taxon>
        <taxon>Bacillati</taxon>
        <taxon>Bacillota</taxon>
        <taxon>Bacilli</taxon>
        <taxon>Lactobacillales</taxon>
        <taxon>Streptococcaceae</taxon>
        <taxon>Streptococcus</taxon>
        <taxon>environmental samples</taxon>
    </lineage>
</organism>
<sequence>QEEQMAKTLNVTLQVKNGTAANWASSDPILAKGEIGLESDTAHFKFGDGVNTWSALSYAGTLVKASTSNGQLLIE</sequence>
<feature type="non-terminal residue" evidence="2">
    <location>
        <position position="1"/>
    </location>
</feature>
<protein>
    <submittedName>
        <fullName evidence="2">CAZy families PL16 protein</fullName>
    </submittedName>
</protein>